<organism evidence="2 3">
    <name type="scientific">Oharaeibacter diazotrophicus</name>
    <dbReference type="NCBI Taxonomy" id="1920512"/>
    <lineage>
        <taxon>Bacteria</taxon>
        <taxon>Pseudomonadati</taxon>
        <taxon>Pseudomonadota</taxon>
        <taxon>Alphaproteobacteria</taxon>
        <taxon>Hyphomicrobiales</taxon>
        <taxon>Pleomorphomonadaceae</taxon>
        <taxon>Oharaeibacter</taxon>
    </lineage>
</organism>
<evidence type="ECO:0000256" key="1">
    <source>
        <dbReference type="SAM" id="MobiDB-lite"/>
    </source>
</evidence>
<protein>
    <submittedName>
        <fullName evidence="2">Uncharacterized protein</fullName>
    </submittedName>
</protein>
<gene>
    <name evidence="2" type="ORF">EDD54_0292</name>
</gene>
<name>A0A4R6RIM4_9HYPH</name>
<comment type="caution">
    <text evidence="2">The sequence shown here is derived from an EMBL/GenBank/DDBJ whole genome shotgun (WGS) entry which is preliminary data.</text>
</comment>
<feature type="compositionally biased region" description="Basic residues" evidence="1">
    <location>
        <begin position="1"/>
        <end position="12"/>
    </location>
</feature>
<feature type="region of interest" description="Disordered" evidence="1">
    <location>
        <begin position="1"/>
        <end position="58"/>
    </location>
</feature>
<proteinExistence type="predicted"/>
<accession>A0A4R6RIM4</accession>
<keyword evidence="3" id="KW-1185">Reference proteome</keyword>
<sequence length="337" mass="39211">MSKKRGKGRRRGDRGFQGIQRPDVRPKISFGASNQGTLKPSGHTYKESPRKKSDESAGKTMQYADIVVPYHEDIVKNFPPVISVSYPLEFRDFKVDLIEELDNTHPLFITKHVKEKDLRIHLQGGFRFGTLKKYRAIENRSEGRFNDYSEGIRREFFHNRSSYFDSVSVGGFSVENCVIVGFPNNSIGVEIELNDYCYCSSMGRFDFRRAEYLRSHDNSDLTHYIVYDLVKLKRALKELIDARFGSYKYHLVGRVVEYGERDRFWSIERRFSYDIDADAIAIWLGVSFVKPLQFKHEEEFRLMIIDSLGPGLLDKNADYLDFKDTKISECIVDWGKI</sequence>
<evidence type="ECO:0000313" key="2">
    <source>
        <dbReference type="EMBL" id="TDP86421.1"/>
    </source>
</evidence>
<reference evidence="2 3" key="1">
    <citation type="submission" date="2019-03" db="EMBL/GenBank/DDBJ databases">
        <title>Genomic Encyclopedia of Type Strains, Phase IV (KMG-IV): sequencing the most valuable type-strain genomes for metagenomic binning, comparative biology and taxonomic classification.</title>
        <authorList>
            <person name="Goeker M."/>
        </authorList>
    </citation>
    <scope>NUCLEOTIDE SEQUENCE [LARGE SCALE GENOMIC DNA]</scope>
    <source>
        <strain evidence="2 3">DSM 102969</strain>
    </source>
</reference>
<dbReference type="RefSeq" id="WP_133673945.1">
    <property type="nucleotide sequence ID" value="NZ_BSPM01000008.1"/>
</dbReference>
<evidence type="ECO:0000313" key="3">
    <source>
        <dbReference type="Proteomes" id="UP000294547"/>
    </source>
</evidence>
<dbReference type="Proteomes" id="UP000294547">
    <property type="component" value="Unassembled WGS sequence"/>
</dbReference>
<dbReference type="EMBL" id="SNXY01000006">
    <property type="protein sequence ID" value="TDP86421.1"/>
    <property type="molecule type" value="Genomic_DNA"/>
</dbReference>
<dbReference type="AlphaFoldDB" id="A0A4R6RIM4"/>
<dbReference type="OrthoDB" id="8480077at2"/>
<feature type="compositionally biased region" description="Basic and acidic residues" evidence="1">
    <location>
        <begin position="44"/>
        <end position="57"/>
    </location>
</feature>